<keyword evidence="7" id="KW-0808">Transferase</keyword>
<proteinExistence type="inferred from homology"/>
<dbReference type="GO" id="GO:0005524">
    <property type="term" value="F:ATP binding"/>
    <property type="evidence" value="ECO:0007669"/>
    <property type="project" value="UniProtKB-UniRule"/>
</dbReference>
<dbReference type="GO" id="GO:0005576">
    <property type="term" value="C:extracellular region"/>
    <property type="evidence" value="ECO:0007669"/>
    <property type="project" value="UniProtKB-SubCell"/>
</dbReference>
<keyword evidence="18" id="KW-0325">Glycoprotein</keyword>
<evidence type="ECO:0000256" key="8">
    <source>
        <dbReference type="ARBA" id="ARBA00022692"/>
    </source>
</evidence>
<evidence type="ECO:0000256" key="13">
    <source>
        <dbReference type="ARBA" id="ARBA00022840"/>
    </source>
</evidence>
<evidence type="ECO:0000256" key="17">
    <source>
        <dbReference type="ARBA" id="ARBA00023170"/>
    </source>
</evidence>
<feature type="binding site" evidence="21">
    <location>
        <position position="602"/>
    </location>
    <ligand>
        <name>ATP</name>
        <dbReference type="ChEBI" id="CHEBI:30616"/>
    </ligand>
</feature>
<keyword evidence="25" id="KW-1185">Reference proteome</keyword>
<dbReference type="FunFam" id="1.10.510.10:FF:000095">
    <property type="entry name" value="protein STRUBBELIG-RECEPTOR FAMILY 8"/>
    <property type="match status" value="1"/>
</dbReference>
<dbReference type="PROSITE" id="PS50011">
    <property type="entry name" value="PROTEIN_KINASE_DOM"/>
    <property type="match status" value="2"/>
</dbReference>
<protein>
    <recommendedName>
        <fullName evidence="4">non-specific serine/threonine protein kinase</fullName>
        <ecNumber evidence="4">2.7.11.1</ecNumber>
    </recommendedName>
</protein>
<evidence type="ECO:0000256" key="4">
    <source>
        <dbReference type="ARBA" id="ARBA00012513"/>
    </source>
</evidence>
<evidence type="ECO:0000256" key="18">
    <source>
        <dbReference type="ARBA" id="ARBA00023180"/>
    </source>
</evidence>
<evidence type="ECO:0000256" key="22">
    <source>
        <dbReference type="SAM" id="MobiDB-lite"/>
    </source>
</evidence>
<feature type="compositionally biased region" description="Polar residues" evidence="22">
    <location>
        <begin position="140"/>
        <end position="154"/>
    </location>
</feature>
<dbReference type="InterPro" id="IPR008271">
    <property type="entry name" value="Ser/Thr_kinase_AS"/>
</dbReference>
<dbReference type="GO" id="GO:0005886">
    <property type="term" value="C:plasma membrane"/>
    <property type="evidence" value="ECO:0007669"/>
    <property type="project" value="TreeGrafter"/>
</dbReference>
<dbReference type="Gene3D" id="1.10.510.10">
    <property type="entry name" value="Transferase(Phosphotransferase) domain 1"/>
    <property type="match status" value="3"/>
</dbReference>
<evidence type="ECO:0000256" key="15">
    <source>
        <dbReference type="ARBA" id="ARBA00023136"/>
    </source>
</evidence>
<comment type="similarity">
    <text evidence="3">Belongs to the plant rapid alkalinization factor (RALF) family.</text>
</comment>
<evidence type="ECO:0000256" key="1">
    <source>
        <dbReference type="ARBA" id="ARBA00004479"/>
    </source>
</evidence>
<evidence type="ECO:0000256" key="12">
    <source>
        <dbReference type="ARBA" id="ARBA00022777"/>
    </source>
</evidence>
<dbReference type="EC" id="2.7.11.1" evidence="4"/>
<evidence type="ECO:0000256" key="6">
    <source>
        <dbReference type="ARBA" id="ARBA00022527"/>
    </source>
</evidence>
<feature type="domain" description="Protein kinase" evidence="23">
    <location>
        <begin position="217"/>
        <end position="500"/>
    </location>
</feature>
<comment type="caution">
    <text evidence="24">The sequence shown here is derived from an EMBL/GenBank/DDBJ whole genome shotgun (WGS) entry which is preliminary data.</text>
</comment>
<feature type="compositionally biased region" description="Low complexity" evidence="22">
    <location>
        <begin position="79"/>
        <end position="88"/>
    </location>
</feature>
<comment type="catalytic activity">
    <reaction evidence="20">
        <text>L-seryl-[protein] + ATP = O-phospho-L-seryl-[protein] + ADP + H(+)</text>
        <dbReference type="Rhea" id="RHEA:17989"/>
        <dbReference type="Rhea" id="RHEA-COMP:9863"/>
        <dbReference type="Rhea" id="RHEA-COMP:11604"/>
        <dbReference type="ChEBI" id="CHEBI:15378"/>
        <dbReference type="ChEBI" id="CHEBI:29999"/>
        <dbReference type="ChEBI" id="CHEBI:30616"/>
        <dbReference type="ChEBI" id="CHEBI:83421"/>
        <dbReference type="ChEBI" id="CHEBI:456216"/>
        <dbReference type="EC" id="2.7.11.1"/>
    </reaction>
</comment>
<dbReference type="PROSITE" id="PS00109">
    <property type="entry name" value="PROTEIN_KINASE_TYR"/>
    <property type="match status" value="1"/>
</dbReference>
<feature type="compositionally biased region" description="Low complexity" evidence="22">
    <location>
        <begin position="96"/>
        <end position="105"/>
    </location>
</feature>
<keyword evidence="16" id="KW-1015">Disulfide bond</keyword>
<dbReference type="STRING" id="542762.A0A4S4EEB6"/>
<evidence type="ECO:0000256" key="7">
    <source>
        <dbReference type="ARBA" id="ARBA00022679"/>
    </source>
</evidence>
<evidence type="ECO:0000259" key="23">
    <source>
        <dbReference type="PROSITE" id="PS50011"/>
    </source>
</evidence>
<evidence type="ECO:0000256" key="21">
    <source>
        <dbReference type="PROSITE-ProRule" id="PRU10141"/>
    </source>
</evidence>
<dbReference type="InterPro" id="IPR011009">
    <property type="entry name" value="Kinase-like_dom_sf"/>
</dbReference>
<feature type="compositionally biased region" description="Basic residues" evidence="22">
    <location>
        <begin position="157"/>
        <end position="166"/>
    </location>
</feature>
<dbReference type="Pfam" id="PF00069">
    <property type="entry name" value="Pkinase"/>
    <property type="match status" value="1"/>
</dbReference>
<dbReference type="Gene3D" id="3.30.200.20">
    <property type="entry name" value="Phosphorylase Kinase, domain 1"/>
    <property type="match status" value="2"/>
</dbReference>
<evidence type="ECO:0000256" key="14">
    <source>
        <dbReference type="ARBA" id="ARBA00022989"/>
    </source>
</evidence>
<evidence type="ECO:0000256" key="20">
    <source>
        <dbReference type="ARBA" id="ARBA00048679"/>
    </source>
</evidence>
<feature type="compositionally biased region" description="Polar residues" evidence="22">
    <location>
        <begin position="54"/>
        <end position="65"/>
    </location>
</feature>
<dbReference type="PROSITE" id="PS00108">
    <property type="entry name" value="PROTEIN_KINASE_ST"/>
    <property type="match status" value="1"/>
</dbReference>
<feature type="region of interest" description="Disordered" evidence="22">
    <location>
        <begin position="20"/>
        <end position="169"/>
    </location>
</feature>
<dbReference type="AlphaFoldDB" id="A0A4S4EEB6"/>
<dbReference type="InterPro" id="IPR000719">
    <property type="entry name" value="Prot_kinase_dom"/>
</dbReference>
<gene>
    <name evidence="24" type="ORF">TEA_009354</name>
</gene>
<dbReference type="InterPro" id="IPR020635">
    <property type="entry name" value="Tyr_kinase_cat_dom"/>
</dbReference>
<dbReference type="PANTHER" id="PTHR27003">
    <property type="entry name" value="OS07G0166700 PROTEIN"/>
    <property type="match status" value="1"/>
</dbReference>
<dbReference type="Pfam" id="PF07714">
    <property type="entry name" value="PK_Tyr_Ser-Thr"/>
    <property type="match status" value="1"/>
</dbReference>
<dbReference type="InterPro" id="IPR008266">
    <property type="entry name" value="Tyr_kinase_AS"/>
</dbReference>
<evidence type="ECO:0000313" key="25">
    <source>
        <dbReference type="Proteomes" id="UP000306102"/>
    </source>
</evidence>
<evidence type="ECO:0000256" key="11">
    <source>
        <dbReference type="ARBA" id="ARBA00022741"/>
    </source>
</evidence>
<sequence>MHLVSQELGFKYKVKTNGIDVNREGEGNQLEIAQGKHKDETRKEKEKGVKEASTHSLEAGQSNKADTPMLPSSHCPAATTSTNPSHSHPTNHSHIHPSNPSHTTHVISSITPLSREKKARPKFREPPDKNGRRRGRELSSGASQIESTQSSADTNPRKRSVSPHHLRMVDGGRLLVPNIKDMSDLSADDAISSVVIESEYSCRCFSLAEIQSITNNFNEELVIGSGGFGKVYKGFIDNGATAVAIKRLKAESKQGAEEFWTEVKMLSKLRHTHLVALIGQCSDCQEMILVYEYMARGTLADHLYKTTRNQTEITTFHLTWEERLHICIGAARGLDYLHTGTDQSFIHRDVKTTNILLNGKCVAKISDFGLSKSPASHSATHVSTFVKGTFGYFDPDYFYTRRLTKKSDVYAFGVVLMEVLCGRPPVDTRLEEEEISLILWAQRHIKKGKVDRIIDPSLIGQIAPQSLKYFVEVANNCLHAGSKERPTMAEVVGTLDLALLSQRKGQSRGMIGNVLQGIATVPKGMNRWWRERKENGFKSGPSNDSFWEPLPDSVTRQFRRFSLADIRAATNDFSKDRLIGEGGFGKVYKGYLDVETGIVAIKMLATLQSRQARKAATVEIEVHSLLDSHPHIVSPIGFCNEKSQLIGVYDYMTNGSLEDHLFNMNSDPLLWKERLKICIGVARGLQHLHSSVKHGVIHRDVRPANILLDENWVAKVTDFALSKLIPNDIANESFSTRICGTLGYIAPEHVMYGKLTKKSDVYSFGMVLLVLLCAKKPTTSSPNEGEESLDRWFKSSCKRGTIDQVIDPYLIGKIAPECFKEFVKIALSCILFQVIQRPSMNDVVTSLQLALQLQETWETRIEIGVELSMTEPSSYNNVFSIDELSNNVFSIDEPSNIVFSIDELSHSDTYGVLTLNNVFCIDELSHSDTDDVLTLNSDKLRTFSLYEGDEYPLDRWSKSSCKRGTIDQVIDPYLIGKIATECFKEFVKIALSCILFQVIQRPSMDDVVTSLQLALQLQETWETRIEIGVELSMTEPSSYNVFSIDELSNNVFSIDEPRNFFSSDELSHLPSDTDHALTLNSDKEQSKATEAMETSPTIIPLHLYFLLLLCLLCLDVSLSMTSDAILQCNGSITEFNIDLEMVMASEVSRRFLETKKYISLGALKGNQPVCNGGASGEAYSRTSGCLPQQSNPYSRGCSKYYRCKGDS</sequence>
<keyword evidence="14" id="KW-1133">Transmembrane helix</keyword>
<keyword evidence="9" id="KW-0372">Hormone</keyword>
<organism evidence="24 25">
    <name type="scientific">Camellia sinensis var. sinensis</name>
    <name type="common">China tea</name>
    <dbReference type="NCBI Taxonomy" id="542762"/>
    <lineage>
        <taxon>Eukaryota</taxon>
        <taxon>Viridiplantae</taxon>
        <taxon>Streptophyta</taxon>
        <taxon>Embryophyta</taxon>
        <taxon>Tracheophyta</taxon>
        <taxon>Spermatophyta</taxon>
        <taxon>Magnoliopsida</taxon>
        <taxon>eudicotyledons</taxon>
        <taxon>Gunneridae</taxon>
        <taxon>Pentapetalae</taxon>
        <taxon>asterids</taxon>
        <taxon>Ericales</taxon>
        <taxon>Theaceae</taxon>
        <taxon>Camellia</taxon>
    </lineage>
</organism>
<keyword evidence="17" id="KW-0675">Receptor</keyword>
<evidence type="ECO:0000256" key="5">
    <source>
        <dbReference type="ARBA" id="ARBA00022525"/>
    </source>
</evidence>
<comment type="catalytic activity">
    <reaction evidence="19">
        <text>L-threonyl-[protein] + ATP = O-phospho-L-threonyl-[protein] + ADP + H(+)</text>
        <dbReference type="Rhea" id="RHEA:46608"/>
        <dbReference type="Rhea" id="RHEA-COMP:11060"/>
        <dbReference type="Rhea" id="RHEA-COMP:11605"/>
        <dbReference type="ChEBI" id="CHEBI:15378"/>
        <dbReference type="ChEBI" id="CHEBI:30013"/>
        <dbReference type="ChEBI" id="CHEBI:30616"/>
        <dbReference type="ChEBI" id="CHEBI:61977"/>
        <dbReference type="ChEBI" id="CHEBI:456216"/>
        <dbReference type="EC" id="2.7.11.1"/>
    </reaction>
</comment>
<feature type="domain" description="Protein kinase" evidence="23">
    <location>
        <begin position="573"/>
        <end position="851"/>
    </location>
</feature>
<dbReference type="InterPro" id="IPR008801">
    <property type="entry name" value="RALF"/>
</dbReference>
<dbReference type="PANTHER" id="PTHR27003:SF467">
    <property type="entry name" value="PROTEIN KINASE DOMAIN-CONTAINING PROTEIN"/>
    <property type="match status" value="1"/>
</dbReference>
<dbReference type="InterPro" id="IPR001245">
    <property type="entry name" value="Ser-Thr/Tyr_kinase_cat_dom"/>
</dbReference>
<keyword evidence="13 21" id="KW-0067">ATP-binding</keyword>
<keyword evidence="5" id="KW-0964">Secreted</keyword>
<dbReference type="SMART" id="SM00219">
    <property type="entry name" value="TyrKc"/>
    <property type="match status" value="2"/>
</dbReference>
<dbReference type="SUPFAM" id="SSF56112">
    <property type="entry name" value="Protein kinase-like (PK-like)"/>
    <property type="match status" value="2"/>
</dbReference>
<name>A0A4S4EEB6_CAMSN</name>
<keyword evidence="8" id="KW-0812">Transmembrane</keyword>
<keyword evidence="6" id="KW-0723">Serine/threonine-protein kinase</keyword>
<feature type="binding site" evidence="21">
    <location>
        <position position="246"/>
    </location>
    <ligand>
        <name>ATP</name>
        <dbReference type="ChEBI" id="CHEBI:30616"/>
    </ligand>
</feature>
<evidence type="ECO:0000256" key="10">
    <source>
        <dbReference type="ARBA" id="ARBA00022729"/>
    </source>
</evidence>
<reference evidence="24 25" key="1">
    <citation type="journal article" date="2018" name="Proc. Natl. Acad. Sci. U.S.A.">
        <title>Draft genome sequence of Camellia sinensis var. sinensis provides insights into the evolution of the tea genome and tea quality.</title>
        <authorList>
            <person name="Wei C."/>
            <person name="Yang H."/>
            <person name="Wang S."/>
            <person name="Zhao J."/>
            <person name="Liu C."/>
            <person name="Gao L."/>
            <person name="Xia E."/>
            <person name="Lu Y."/>
            <person name="Tai Y."/>
            <person name="She G."/>
            <person name="Sun J."/>
            <person name="Cao H."/>
            <person name="Tong W."/>
            <person name="Gao Q."/>
            <person name="Li Y."/>
            <person name="Deng W."/>
            <person name="Jiang X."/>
            <person name="Wang W."/>
            <person name="Chen Q."/>
            <person name="Zhang S."/>
            <person name="Li H."/>
            <person name="Wu J."/>
            <person name="Wang P."/>
            <person name="Li P."/>
            <person name="Shi C."/>
            <person name="Zheng F."/>
            <person name="Jian J."/>
            <person name="Huang B."/>
            <person name="Shan D."/>
            <person name="Shi M."/>
            <person name="Fang C."/>
            <person name="Yue Y."/>
            <person name="Li F."/>
            <person name="Li D."/>
            <person name="Wei S."/>
            <person name="Han B."/>
            <person name="Jiang C."/>
            <person name="Yin Y."/>
            <person name="Xia T."/>
            <person name="Zhang Z."/>
            <person name="Bennetzen J.L."/>
            <person name="Zhao S."/>
            <person name="Wan X."/>
        </authorList>
    </citation>
    <scope>NUCLEOTIDE SEQUENCE [LARGE SCALE GENOMIC DNA]</scope>
    <source>
        <strain evidence="25">cv. Shuchazao</strain>
        <tissue evidence="24">Leaf</tissue>
    </source>
</reference>
<evidence type="ECO:0000313" key="24">
    <source>
        <dbReference type="EMBL" id="THG14096.1"/>
    </source>
</evidence>
<evidence type="ECO:0000256" key="2">
    <source>
        <dbReference type="ARBA" id="ARBA00004613"/>
    </source>
</evidence>
<feature type="compositionally biased region" description="Basic and acidic residues" evidence="22">
    <location>
        <begin position="34"/>
        <end position="53"/>
    </location>
</feature>
<evidence type="ECO:0000256" key="3">
    <source>
        <dbReference type="ARBA" id="ARBA00009178"/>
    </source>
</evidence>
<evidence type="ECO:0000256" key="9">
    <source>
        <dbReference type="ARBA" id="ARBA00022702"/>
    </source>
</evidence>
<keyword evidence="15" id="KW-0472">Membrane</keyword>
<dbReference type="SMART" id="SM00220">
    <property type="entry name" value="S_TKc"/>
    <property type="match status" value="2"/>
</dbReference>
<dbReference type="PROSITE" id="PS00107">
    <property type="entry name" value="PROTEIN_KINASE_ATP"/>
    <property type="match status" value="2"/>
</dbReference>
<keyword evidence="12" id="KW-0418">Kinase</keyword>
<evidence type="ECO:0000256" key="16">
    <source>
        <dbReference type="ARBA" id="ARBA00023157"/>
    </source>
</evidence>
<dbReference type="GO" id="GO:0005179">
    <property type="term" value="F:hormone activity"/>
    <property type="evidence" value="ECO:0007669"/>
    <property type="project" value="UniProtKB-KW"/>
</dbReference>
<dbReference type="InterPro" id="IPR017441">
    <property type="entry name" value="Protein_kinase_ATP_BS"/>
</dbReference>
<dbReference type="EMBL" id="SDRB02005547">
    <property type="protein sequence ID" value="THG14096.1"/>
    <property type="molecule type" value="Genomic_DNA"/>
</dbReference>
<dbReference type="FunFam" id="3.30.200.20:FF:000039">
    <property type="entry name" value="receptor-like protein kinase FERONIA"/>
    <property type="match status" value="1"/>
</dbReference>
<dbReference type="GO" id="GO:0004714">
    <property type="term" value="F:transmembrane receptor protein tyrosine kinase activity"/>
    <property type="evidence" value="ECO:0007669"/>
    <property type="project" value="InterPro"/>
</dbReference>
<dbReference type="GO" id="GO:0009506">
    <property type="term" value="C:plasmodesma"/>
    <property type="evidence" value="ECO:0007669"/>
    <property type="project" value="TreeGrafter"/>
</dbReference>
<keyword evidence="11 21" id="KW-0547">Nucleotide-binding</keyword>
<accession>A0A4S4EEB6</accession>
<keyword evidence="10" id="KW-0732">Signal</keyword>
<dbReference type="FunFam" id="1.10.510.10:FF:000287">
    <property type="entry name" value="probable LRR receptor-like serine/threonine-protein kinase RKF3"/>
    <property type="match status" value="1"/>
</dbReference>
<dbReference type="Proteomes" id="UP000306102">
    <property type="component" value="Unassembled WGS sequence"/>
</dbReference>
<evidence type="ECO:0000256" key="19">
    <source>
        <dbReference type="ARBA" id="ARBA00047899"/>
    </source>
</evidence>
<comment type="subcellular location">
    <subcellularLocation>
        <location evidence="1">Membrane</location>
        <topology evidence="1">Single-pass type I membrane protein</topology>
    </subcellularLocation>
    <subcellularLocation>
        <location evidence="2">Secreted</location>
    </subcellularLocation>
</comment>
<dbReference type="Pfam" id="PF05498">
    <property type="entry name" value="RALF"/>
    <property type="match status" value="1"/>
</dbReference>
<dbReference type="InterPro" id="IPR045272">
    <property type="entry name" value="ANXUR1/2-like"/>
</dbReference>
<dbReference type="GO" id="GO:0004674">
    <property type="term" value="F:protein serine/threonine kinase activity"/>
    <property type="evidence" value="ECO:0007669"/>
    <property type="project" value="UniProtKB-KW"/>
</dbReference>